<dbReference type="EMBL" id="JAHFXF010000001">
    <property type="protein sequence ID" value="KAG9701402.1"/>
    <property type="molecule type" value="Genomic_DNA"/>
</dbReference>
<evidence type="ECO:0000256" key="1">
    <source>
        <dbReference type="SAM" id="MobiDB-lite"/>
    </source>
</evidence>
<feature type="region of interest" description="Disordered" evidence="1">
    <location>
        <begin position="75"/>
        <end position="108"/>
    </location>
</feature>
<evidence type="ECO:0000313" key="3">
    <source>
        <dbReference type="Proteomes" id="UP000779574"/>
    </source>
</evidence>
<proteinExistence type="predicted"/>
<reference evidence="2" key="2">
    <citation type="submission" date="2021-08" db="EMBL/GenBank/DDBJ databases">
        <authorList>
            <person name="Gostincar C."/>
            <person name="Sun X."/>
            <person name="Song Z."/>
            <person name="Gunde-Cimerman N."/>
        </authorList>
    </citation>
    <scope>NUCLEOTIDE SEQUENCE</scope>
    <source>
        <strain evidence="2">EXF-9911</strain>
    </source>
</reference>
<name>A0A9P8EY40_AURME</name>
<sequence>MISLILSKRSASWLILRRMDWCWLNCEPRRLLRIGSGRRYSTRLSACLTAVEASAILNVRIRPVRCSGGGRIGNGHVGGRSRGGGHIVERYGGKKSQTAGGKGATAGG</sequence>
<gene>
    <name evidence="2" type="ORF">KCU76_g46</name>
</gene>
<comment type="caution">
    <text evidence="2">The sequence shown here is derived from an EMBL/GenBank/DDBJ whole genome shotgun (WGS) entry which is preliminary data.</text>
</comment>
<reference evidence="2" key="1">
    <citation type="journal article" date="2021" name="J Fungi (Basel)">
        <title>Virulence traits and population genomics of the black yeast Aureobasidium melanogenum.</title>
        <authorList>
            <person name="Cernosa A."/>
            <person name="Sun X."/>
            <person name="Gostincar C."/>
            <person name="Fang C."/>
            <person name="Gunde-Cimerman N."/>
            <person name="Song Z."/>
        </authorList>
    </citation>
    <scope>NUCLEOTIDE SEQUENCE</scope>
    <source>
        <strain evidence="2">EXF-9911</strain>
    </source>
</reference>
<accession>A0A9P8EY40</accession>
<dbReference type="Proteomes" id="UP000779574">
    <property type="component" value="Unassembled WGS sequence"/>
</dbReference>
<feature type="non-terminal residue" evidence="2">
    <location>
        <position position="108"/>
    </location>
</feature>
<evidence type="ECO:0000313" key="2">
    <source>
        <dbReference type="EMBL" id="KAG9701402.1"/>
    </source>
</evidence>
<dbReference type="AlphaFoldDB" id="A0A9P8EY40"/>
<feature type="compositionally biased region" description="Gly residues" evidence="1">
    <location>
        <begin position="75"/>
        <end position="86"/>
    </location>
</feature>
<organism evidence="2 3">
    <name type="scientific">Aureobasidium melanogenum</name>
    <name type="common">Aureobasidium pullulans var. melanogenum</name>
    <dbReference type="NCBI Taxonomy" id="46634"/>
    <lineage>
        <taxon>Eukaryota</taxon>
        <taxon>Fungi</taxon>
        <taxon>Dikarya</taxon>
        <taxon>Ascomycota</taxon>
        <taxon>Pezizomycotina</taxon>
        <taxon>Dothideomycetes</taxon>
        <taxon>Dothideomycetidae</taxon>
        <taxon>Dothideales</taxon>
        <taxon>Saccotheciaceae</taxon>
        <taxon>Aureobasidium</taxon>
    </lineage>
</organism>
<protein>
    <submittedName>
        <fullName evidence="2">Uncharacterized protein</fullName>
    </submittedName>
</protein>